<dbReference type="EMBL" id="JAUKPO010000007">
    <property type="protein sequence ID" value="MDO1447454.1"/>
    <property type="molecule type" value="Genomic_DNA"/>
</dbReference>
<evidence type="ECO:0000313" key="9">
    <source>
        <dbReference type="EMBL" id="MDO1447454.1"/>
    </source>
</evidence>
<dbReference type="SUPFAM" id="SSF53335">
    <property type="entry name" value="S-adenosyl-L-methionine-dependent methyltransferases"/>
    <property type="match status" value="1"/>
</dbReference>
<name>A0ABT8R686_9BACT</name>
<organism evidence="9 10">
    <name type="scientific">Rhodocytophaga aerolata</name>
    <dbReference type="NCBI Taxonomy" id="455078"/>
    <lineage>
        <taxon>Bacteria</taxon>
        <taxon>Pseudomonadati</taxon>
        <taxon>Bacteroidota</taxon>
        <taxon>Cytophagia</taxon>
        <taxon>Cytophagales</taxon>
        <taxon>Rhodocytophagaceae</taxon>
        <taxon>Rhodocytophaga</taxon>
    </lineage>
</organism>
<dbReference type="PANTHER" id="PTHR42933">
    <property type="entry name" value="SLR6095 PROTEIN"/>
    <property type="match status" value="1"/>
</dbReference>
<dbReference type="Pfam" id="PF02384">
    <property type="entry name" value="N6_Mtase"/>
    <property type="match status" value="1"/>
</dbReference>
<keyword evidence="10" id="KW-1185">Reference proteome</keyword>
<feature type="domain" description="DNA methylase adenine-specific" evidence="8">
    <location>
        <begin position="137"/>
        <end position="453"/>
    </location>
</feature>
<accession>A0ABT8R686</accession>
<dbReference type="GO" id="GO:0032259">
    <property type="term" value="P:methylation"/>
    <property type="evidence" value="ECO:0007669"/>
    <property type="project" value="UniProtKB-KW"/>
</dbReference>
<keyword evidence="3 9" id="KW-0489">Methyltransferase</keyword>
<dbReference type="Gene3D" id="1.20.1260.30">
    <property type="match status" value="1"/>
</dbReference>
<dbReference type="InterPro" id="IPR038333">
    <property type="entry name" value="T1MK-like_N_sf"/>
</dbReference>
<evidence type="ECO:0000256" key="7">
    <source>
        <dbReference type="ARBA" id="ARBA00047942"/>
    </source>
</evidence>
<keyword evidence="5" id="KW-0949">S-adenosyl-L-methionine</keyword>
<keyword evidence="6" id="KW-0680">Restriction system</keyword>
<gene>
    <name evidence="9" type="ORF">Q0590_14395</name>
</gene>
<dbReference type="PRINTS" id="PR00507">
    <property type="entry name" value="N12N6MTFRASE"/>
</dbReference>
<evidence type="ECO:0000313" key="10">
    <source>
        <dbReference type="Proteomes" id="UP001168528"/>
    </source>
</evidence>
<dbReference type="RefSeq" id="WP_302038258.1">
    <property type="nucleotide sequence ID" value="NZ_JAUKPO010000007.1"/>
</dbReference>
<proteinExistence type="inferred from homology"/>
<evidence type="ECO:0000256" key="6">
    <source>
        <dbReference type="ARBA" id="ARBA00022747"/>
    </source>
</evidence>
<protein>
    <recommendedName>
        <fullName evidence="2">site-specific DNA-methyltransferase (adenine-specific)</fullName>
        <ecNumber evidence="2">2.1.1.72</ecNumber>
    </recommendedName>
</protein>
<evidence type="ECO:0000259" key="8">
    <source>
        <dbReference type="Pfam" id="PF02384"/>
    </source>
</evidence>
<dbReference type="InterPro" id="IPR003356">
    <property type="entry name" value="DNA_methylase_A-5"/>
</dbReference>
<evidence type="ECO:0000256" key="5">
    <source>
        <dbReference type="ARBA" id="ARBA00022691"/>
    </source>
</evidence>
<dbReference type="InterPro" id="IPR051537">
    <property type="entry name" value="DNA_Adenine_Mtase"/>
</dbReference>
<comment type="catalytic activity">
    <reaction evidence="7">
        <text>a 2'-deoxyadenosine in DNA + S-adenosyl-L-methionine = an N(6)-methyl-2'-deoxyadenosine in DNA + S-adenosyl-L-homocysteine + H(+)</text>
        <dbReference type="Rhea" id="RHEA:15197"/>
        <dbReference type="Rhea" id="RHEA-COMP:12418"/>
        <dbReference type="Rhea" id="RHEA-COMP:12419"/>
        <dbReference type="ChEBI" id="CHEBI:15378"/>
        <dbReference type="ChEBI" id="CHEBI:57856"/>
        <dbReference type="ChEBI" id="CHEBI:59789"/>
        <dbReference type="ChEBI" id="CHEBI:90615"/>
        <dbReference type="ChEBI" id="CHEBI:90616"/>
        <dbReference type="EC" id="2.1.1.72"/>
    </reaction>
</comment>
<dbReference type="InterPro" id="IPR029063">
    <property type="entry name" value="SAM-dependent_MTases_sf"/>
</dbReference>
<dbReference type="PANTHER" id="PTHR42933:SF1">
    <property type="entry name" value="SITE-SPECIFIC DNA-METHYLTRANSFERASE (ADENINE-SPECIFIC)"/>
    <property type="match status" value="1"/>
</dbReference>
<dbReference type="Gene3D" id="3.40.50.150">
    <property type="entry name" value="Vaccinia Virus protein VP39"/>
    <property type="match status" value="1"/>
</dbReference>
<keyword evidence="4" id="KW-0808">Transferase</keyword>
<reference evidence="9" key="1">
    <citation type="submission" date="2023-07" db="EMBL/GenBank/DDBJ databases">
        <title>The genome sequence of Rhodocytophaga aerolata KACC 12507.</title>
        <authorList>
            <person name="Zhang X."/>
        </authorList>
    </citation>
    <scope>NUCLEOTIDE SEQUENCE</scope>
    <source>
        <strain evidence="9">KACC 12507</strain>
    </source>
</reference>
<evidence type="ECO:0000256" key="3">
    <source>
        <dbReference type="ARBA" id="ARBA00022603"/>
    </source>
</evidence>
<evidence type="ECO:0000256" key="2">
    <source>
        <dbReference type="ARBA" id="ARBA00011900"/>
    </source>
</evidence>
<comment type="similarity">
    <text evidence="1">Belongs to the N(4)/N(6)-methyltransferase family.</text>
</comment>
<comment type="caution">
    <text evidence="9">The sequence shown here is derived from an EMBL/GenBank/DDBJ whole genome shotgun (WGS) entry which is preliminary data.</text>
</comment>
<sequence length="489" mass="55737">MYNDLILSLNHHYRKFKDKDKEPSLFFHFLALLALKYIYDTRNKALPFKLETSLADSLQQIFRQNTRSSVAVALDKVIAQLSKKYKSTLAGVFLDISFRELGNGKEKNLEAKLSSLISEVADMDLSSHEVDEAHGLVVGAAIEYLIEKFAEEHFHKSGFLYTPRSISRLMAELAGLNESTTVYDPACGLGTLLIQCSRAGGISDYKLYGQEIHSQYVQLCRFNMLFNGLIRAEIETANSLQNSKFVSGKKLLTFDRVISHPPYQIETLLPSQPELIFEKDKETRHLFIVEEPAVAYKNNREASAPAQVEADFVTHILQSLQPDGKAILIVPHGALFKLGNAHTVRRYLIHKNYIEAVIDMPPNIFYSSKTNVSILILNKKKLHTDILFVDASTGFEPDRRRNKLRAEHTTYIREVFEAYKSVKNFAHRASFQEVTDNSNNYNLTAKRYIQHSHVPSEKDIEPLKKKVDSLTAELKKVRGAIDEELKYFM</sequence>
<evidence type="ECO:0000256" key="4">
    <source>
        <dbReference type="ARBA" id="ARBA00022679"/>
    </source>
</evidence>
<dbReference type="Proteomes" id="UP001168528">
    <property type="component" value="Unassembled WGS sequence"/>
</dbReference>
<evidence type="ECO:0000256" key="1">
    <source>
        <dbReference type="ARBA" id="ARBA00006594"/>
    </source>
</evidence>
<dbReference type="GO" id="GO:0008168">
    <property type="term" value="F:methyltransferase activity"/>
    <property type="evidence" value="ECO:0007669"/>
    <property type="project" value="UniProtKB-KW"/>
</dbReference>
<dbReference type="EC" id="2.1.1.72" evidence="2"/>